<dbReference type="InterPro" id="IPR018750">
    <property type="entry name" value="DUF2306_membrane"/>
</dbReference>
<dbReference type="AlphaFoldDB" id="A0A919MVD5"/>
<keyword evidence="1" id="KW-0472">Membrane</keyword>
<evidence type="ECO:0000313" key="3">
    <source>
        <dbReference type="Proteomes" id="UP000636960"/>
    </source>
</evidence>
<gene>
    <name evidence="2" type="ORF">Ari01nite_87510</name>
</gene>
<reference evidence="2" key="1">
    <citation type="submission" date="2021-01" db="EMBL/GenBank/DDBJ databases">
        <title>Whole genome shotgun sequence of Actinoplanes rishiriensis NBRC 108556.</title>
        <authorList>
            <person name="Komaki H."/>
            <person name="Tamura T."/>
        </authorList>
    </citation>
    <scope>NUCLEOTIDE SEQUENCE</scope>
    <source>
        <strain evidence="2">NBRC 108556</strain>
    </source>
</reference>
<proteinExistence type="predicted"/>
<dbReference type="Pfam" id="PF10067">
    <property type="entry name" value="DUF2306"/>
    <property type="match status" value="1"/>
</dbReference>
<keyword evidence="1" id="KW-0812">Transmembrane</keyword>
<comment type="caution">
    <text evidence="2">The sequence shown here is derived from an EMBL/GenBank/DDBJ whole genome shotgun (WGS) entry which is preliminary data.</text>
</comment>
<feature type="transmembrane region" description="Helical" evidence="1">
    <location>
        <begin position="33"/>
        <end position="53"/>
    </location>
</feature>
<sequence length="198" mass="21070">MISVIPLVSGVLRLVEVADGPQLMPVNPRIAADPAPVMVHIVAATVYAILGAFQFPARLRRRHRTWHRTSGRVLVAAGLLVAVSGLWMTVFYRNAPGGVLLWTVRLTVGSAMATALVLGFTAIRRRDIAAHRAWMIRAYALGLGAGTQTVTQGVGEAAFGTGDLSTALSMSVAWLINAAVAEWVIARGKGPERTAVPR</sequence>
<dbReference type="Proteomes" id="UP000636960">
    <property type="component" value="Unassembled WGS sequence"/>
</dbReference>
<keyword evidence="1" id="KW-1133">Transmembrane helix</keyword>
<accession>A0A919MVD5</accession>
<evidence type="ECO:0000313" key="2">
    <source>
        <dbReference type="EMBL" id="GIF01287.1"/>
    </source>
</evidence>
<feature type="transmembrane region" description="Helical" evidence="1">
    <location>
        <begin position="73"/>
        <end position="93"/>
    </location>
</feature>
<protein>
    <submittedName>
        <fullName evidence="2">Membrane protein</fullName>
    </submittedName>
</protein>
<dbReference type="RefSeq" id="WP_203789925.1">
    <property type="nucleotide sequence ID" value="NZ_BOMV01000101.1"/>
</dbReference>
<evidence type="ECO:0000256" key="1">
    <source>
        <dbReference type="SAM" id="Phobius"/>
    </source>
</evidence>
<organism evidence="2 3">
    <name type="scientific">Paractinoplanes rishiriensis</name>
    <dbReference type="NCBI Taxonomy" id="1050105"/>
    <lineage>
        <taxon>Bacteria</taxon>
        <taxon>Bacillati</taxon>
        <taxon>Actinomycetota</taxon>
        <taxon>Actinomycetes</taxon>
        <taxon>Micromonosporales</taxon>
        <taxon>Micromonosporaceae</taxon>
        <taxon>Paractinoplanes</taxon>
    </lineage>
</organism>
<keyword evidence="3" id="KW-1185">Reference proteome</keyword>
<name>A0A919MVD5_9ACTN</name>
<dbReference type="EMBL" id="BOMV01000101">
    <property type="protein sequence ID" value="GIF01287.1"/>
    <property type="molecule type" value="Genomic_DNA"/>
</dbReference>
<feature type="transmembrane region" description="Helical" evidence="1">
    <location>
        <begin position="99"/>
        <end position="123"/>
    </location>
</feature>